<dbReference type="InterPro" id="IPR056026">
    <property type="entry name" value="DUF7607"/>
</dbReference>
<protein>
    <submittedName>
        <fullName evidence="13">Uncharacterized protein</fullName>
    </submittedName>
</protein>
<feature type="region of interest" description="Disordered" evidence="9">
    <location>
        <begin position="626"/>
        <end position="896"/>
    </location>
</feature>
<keyword evidence="6" id="KW-0067">ATP-binding</keyword>
<dbReference type="InterPro" id="IPR001650">
    <property type="entry name" value="Helicase_C-like"/>
</dbReference>
<feature type="domain" description="Helicase ATP-binding" evidence="11">
    <location>
        <begin position="1313"/>
        <end position="1512"/>
    </location>
</feature>
<dbReference type="OrthoDB" id="2020972at2759"/>
<dbReference type="InterPro" id="IPR000330">
    <property type="entry name" value="SNF2_N"/>
</dbReference>
<comment type="subcellular location">
    <subcellularLocation>
        <location evidence="1">Nucleus</location>
    </subcellularLocation>
</comment>
<feature type="region of interest" description="Disordered" evidence="9">
    <location>
        <begin position="153"/>
        <end position="239"/>
    </location>
</feature>
<dbReference type="InterPro" id="IPR001660">
    <property type="entry name" value="SAM"/>
</dbReference>
<organism evidence="13 14">
    <name type="scientific">Linnemannia gamsii</name>
    <dbReference type="NCBI Taxonomy" id="64522"/>
    <lineage>
        <taxon>Eukaryota</taxon>
        <taxon>Fungi</taxon>
        <taxon>Fungi incertae sedis</taxon>
        <taxon>Mucoromycota</taxon>
        <taxon>Mortierellomycotina</taxon>
        <taxon>Mortierellomycetes</taxon>
        <taxon>Mortierellales</taxon>
        <taxon>Mortierellaceae</taxon>
        <taxon>Linnemannia</taxon>
    </lineage>
</organism>
<feature type="region of interest" description="Disordered" evidence="9">
    <location>
        <begin position="2035"/>
        <end position="2081"/>
    </location>
</feature>
<feature type="compositionally biased region" description="Basic and acidic residues" evidence="9">
    <location>
        <begin position="1035"/>
        <end position="1062"/>
    </location>
</feature>
<dbReference type="GO" id="GO:0005634">
    <property type="term" value="C:nucleus"/>
    <property type="evidence" value="ECO:0007669"/>
    <property type="project" value="UniProtKB-SubCell"/>
</dbReference>
<feature type="region of interest" description="Disordered" evidence="9">
    <location>
        <begin position="265"/>
        <end position="311"/>
    </location>
</feature>
<dbReference type="PANTHER" id="PTHR45797:SF1">
    <property type="entry name" value="HELICASE ARIP4"/>
    <property type="match status" value="1"/>
</dbReference>
<evidence type="ECO:0000256" key="4">
    <source>
        <dbReference type="ARBA" id="ARBA00022801"/>
    </source>
</evidence>
<evidence type="ECO:0000256" key="2">
    <source>
        <dbReference type="ARBA" id="ARBA00007025"/>
    </source>
</evidence>
<feature type="compositionally biased region" description="Low complexity" evidence="9">
    <location>
        <begin position="1063"/>
        <end position="1078"/>
    </location>
</feature>
<feature type="domain" description="Helicase C-terminal" evidence="12">
    <location>
        <begin position="1715"/>
        <end position="1874"/>
    </location>
</feature>
<feature type="compositionally biased region" description="Polar residues" evidence="9">
    <location>
        <begin position="1089"/>
        <end position="1104"/>
    </location>
</feature>
<dbReference type="CDD" id="cd18793">
    <property type="entry name" value="SF2_C_SNF"/>
    <property type="match status" value="1"/>
</dbReference>
<feature type="compositionally biased region" description="Basic and acidic residues" evidence="9">
    <location>
        <begin position="694"/>
        <end position="707"/>
    </location>
</feature>
<dbReference type="SMART" id="SM00487">
    <property type="entry name" value="DEXDc"/>
    <property type="match status" value="1"/>
</dbReference>
<dbReference type="Proteomes" id="UP000823405">
    <property type="component" value="Unassembled WGS sequence"/>
</dbReference>
<dbReference type="CDD" id="cd18007">
    <property type="entry name" value="DEXHc_ATRX-like"/>
    <property type="match status" value="1"/>
</dbReference>
<evidence type="ECO:0000256" key="7">
    <source>
        <dbReference type="ARBA" id="ARBA00023125"/>
    </source>
</evidence>
<feature type="compositionally biased region" description="Polar residues" evidence="9">
    <location>
        <begin position="741"/>
        <end position="767"/>
    </location>
</feature>
<accession>A0A9P6R893</accession>
<evidence type="ECO:0000259" key="12">
    <source>
        <dbReference type="PROSITE" id="PS51194"/>
    </source>
</evidence>
<evidence type="ECO:0000256" key="1">
    <source>
        <dbReference type="ARBA" id="ARBA00004123"/>
    </source>
</evidence>
<evidence type="ECO:0000313" key="14">
    <source>
        <dbReference type="Proteomes" id="UP000823405"/>
    </source>
</evidence>
<dbReference type="Gene3D" id="3.40.50.300">
    <property type="entry name" value="P-loop containing nucleotide triphosphate hydrolases"/>
    <property type="match status" value="1"/>
</dbReference>
<comment type="caution">
    <text evidence="13">The sequence shown here is derived from an EMBL/GenBank/DDBJ whole genome shotgun (WGS) entry which is preliminary data.</text>
</comment>
<dbReference type="PROSITE" id="PS51194">
    <property type="entry name" value="HELICASE_CTER"/>
    <property type="match status" value="1"/>
</dbReference>
<dbReference type="GO" id="GO:0004386">
    <property type="term" value="F:helicase activity"/>
    <property type="evidence" value="ECO:0007669"/>
    <property type="project" value="UniProtKB-KW"/>
</dbReference>
<feature type="compositionally biased region" description="Acidic residues" evidence="9">
    <location>
        <begin position="661"/>
        <end position="674"/>
    </location>
</feature>
<evidence type="ECO:0000256" key="9">
    <source>
        <dbReference type="SAM" id="MobiDB-lite"/>
    </source>
</evidence>
<dbReference type="PANTHER" id="PTHR45797">
    <property type="entry name" value="RAD54-LIKE"/>
    <property type="match status" value="1"/>
</dbReference>
<dbReference type="PROSITE" id="PS50105">
    <property type="entry name" value="SAM_DOMAIN"/>
    <property type="match status" value="1"/>
</dbReference>
<evidence type="ECO:0000256" key="8">
    <source>
        <dbReference type="ARBA" id="ARBA00023242"/>
    </source>
</evidence>
<evidence type="ECO:0000313" key="13">
    <source>
        <dbReference type="EMBL" id="KAG0312170.1"/>
    </source>
</evidence>
<feature type="domain" description="SAM" evidence="10">
    <location>
        <begin position="10"/>
        <end position="77"/>
    </location>
</feature>
<dbReference type="Pfam" id="PF00176">
    <property type="entry name" value="SNF2-rel_dom"/>
    <property type="match status" value="1"/>
</dbReference>
<feature type="compositionally biased region" description="Low complexity" evidence="9">
    <location>
        <begin position="2066"/>
        <end position="2080"/>
    </location>
</feature>
<dbReference type="InterPro" id="IPR013761">
    <property type="entry name" value="SAM/pointed_sf"/>
</dbReference>
<feature type="compositionally biased region" description="Basic and acidic residues" evidence="9">
    <location>
        <begin position="933"/>
        <end position="942"/>
    </location>
</feature>
<dbReference type="InterPro" id="IPR014001">
    <property type="entry name" value="Helicase_ATP-bd"/>
</dbReference>
<dbReference type="SUPFAM" id="SSF47769">
    <property type="entry name" value="SAM/Pointed domain"/>
    <property type="match status" value="1"/>
</dbReference>
<evidence type="ECO:0000259" key="11">
    <source>
        <dbReference type="PROSITE" id="PS51192"/>
    </source>
</evidence>
<dbReference type="SMART" id="SM00454">
    <property type="entry name" value="SAM"/>
    <property type="match status" value="1"/>
</dbReference>
<feature type="compositionally biased region" description="Low complexity" evidence="9">
    <location>
        <begin position="1113"/>
        <end position="1150"/>
    </location>
</feature>
<feature type="compositionally biased region" description="Acidic residues" evidence="9">
    <location>
        <begin position="790"/>
        <end position="799"/>
    </location>
</feature>
<feature type="compositionally biased region" description="Low complexity" evidence="9">
    <location>
        <begin position="2135"/>
        <end position="2152"/>
    </location>
</feature>
<dbReference type="Gene3D" id="1.10.150.50">
    <property type="entry name" value="Transcription Factor, Ets-1"/>
    <property type="match status" value="1"/>
</dbReference>
<dbReference type="SUPFAM" id="SSF52540">
    <property type="entry name" value="P-loop containing nucleoside triphosphate hydrolases"/>
    <property type="match status" value="2"/>
</dbReference>
<dbReference type="Gene3D" id="3.40.50.10810">
    <property type="entry name" value="Tandem AAA-ATPase domain"/>
    <property type="match status" value="1"/>
</dbReference>
<feature type="compositionally biased region" description="Basic and acidic residues" evidence="9">
    <location>
        <begin position="157"/>
        <end position="172"/>
    </location>
</feature>
<dbReference type="InterPro" id="IPR027417">
    <property type="entry name" value="P-loop_NTPase"/>
</dbReference>
<dbReference type="GO" id="GO:0003677">
    <property type="term" value="F:DNA binding"/>
    <property type="evidence" value="ECO:0007669"/>
    <property type="project" value="UniProtKB-KW"/>
</dbReference>
<evidence type="ECO:0000259" key="10">
    <source>
        <dbReference type="PROSITE" id="PS50105"/>
    </source>
</evidence>
<feature type="compositionally biased region" description="Acidic residues" evidence="9">
    <location>
        <begin position="194"/>
        <end position="219"/>
    </location>
</feature>
<dbReference type="GO" id="GO:0016887">
    <property type="term" value="F:ATP hydrolysis activity"/>
    <property type="evidence" value="ECO:0007669"/>
    <property type="project" value="InterPro"/>
</dbReference>
<dbReference type="Pfam" id="PF00271">
    <property type="entry name" value="Helicase_C"/>
    <property type="match status" value="1"/>
</dbReference>
<feature type="compositionally biased region" description="Low complexity" evidence="9">
    <location>
        <begin position="291"/>
        <end position="303"/>
    </location>
</feature>
<keyword evidence="7" id="KW-0238">DNA-binding</keyword>
<comment type="similarity">
    <text evidence="2">Belongs to the SNF2/RAD54 helicase family.</text>
</comment>
<feature type="compositionally biased region" description="Basic and acidic residues" evidence="9">
    <location>
        <begin position="1173"/>
        <end position="1185"/>
    </location>
</feature>
<gene>
    <name evidence="13" type="ORF">BGZ97_011416</name>
</gene>
<feature type="compositionally biased region" description="Polar residues" evidence="9">
    <location>
        <begin position="2047"/>
        <end position="2060"/>
    </location>
</feature>
<dbReference type="InterPro" id="IPR044574">
    <property type="entry name" value="ARIP4-like"/>
</dbReference>
<feature type="region of interest" description="Disordered" evidence="9">
    <location>
        <begin position="908"/>
        <end position="942"/>
    </location>
</feature>
<proteinExistence type="inferred from homology"/>
<feature type="compositionally biased region" description="Basic residues" evidence="9">
    <location>
        <begin position="809"/>
        <end position="829"/>
    </location>
</feature>
<evidence type="ECO:0000256" key="3">
    <source>
        <dbReference type="ARBA" id="ARBA00022741"/>
    </source>
</evidence>
<feature type="region of interest" description="Disordered" evidence="9">
    <location>
        <begin position="2135"/>
        <end position="2166"/>
    </location>
</feature>
<dbReference type="GO" id="GO:0005524">
    <property type="term" value="F:ATP binding"/>
    <property type="evidence" value="ECO:0007669"/>
    <property type="project" value="UniProtKB-KW"/>
</dbReference>
<keyword evidence="14" id="KW-1185">Reference proteome</keyword>
<sequence>MDLPRDPLTWNPEQVSTWLKSAFDFPEDTLQLFIQNDVDGEVLLADVDHEALKNEFKIPSFGTRCKIITQILALRANHQTANSSSGTIGQDLESLQLSEPVATAPGHITTTAVHTAAPIARISDTQRAARRLRDSSPEEICLLEKPLKPRFYSTQTIRREPLSPRWTQEKSSRKSHQHSYSDSTDCISIGPSSFEDEDDDDEDDDDSSVESSNNDDDDEATKQDIDGHGSSSPDEEDEPLAKKLLERKENEPLAKRVLLRKNLGQGKNITSPAPSLVKLAPHSAGSGSGSGSKSVSTPTTTKTASKKQRRIESHLAKVGLTLQDVFFNKDGSAIGSDDEDNWTVVKPRTARRKEFLTYQKFVQANMRRILRMPPIFEVPGHVVYAPMRKSTQKDIPVRVVSTAQAGKAIAVTSSTWDAVFKDVHKYSGQQRLTINLGDHDLTSINFAVLTKGSNYTPPPVHWKPNKDDDIVYPLYGDSDASEYTTDEELYNEVAKEEKERQDKMSGHTKAPSSRIKLSNDAVAEIARIYISDRKETWARVERPKLGPDARKLFKTVGNKKNRQVYIERLEATIRTLSLKRLVSLLEAMEETSYRNASEVRKACKSLDETVDSICHEQWKHDILCGTEPIPDMQNPESKAKSSPLRPKVRQGPKRGPNSEQDSGEAGEVETDDEAEERRQRELDANFIDDSDYGEDSHAEIDNDRPGEDTDGDVSMDDHDSVKSRRPAKIPTKISSHPMVSKPTTQTSRNISASPESLSLPTPPFTATSPQDPPPLSDLDIAGDDAQGPADVEDDNDEDNDHTNKEHLPNSRKKFKKKKSKKSSKGRKLKQAPSPICIDSDDDIAPSDRLLSTAEKSTKNKSATGNDPVKKEPCLDQNGEAQSNPNPAGSVSPLEADVIPMSLVTTSFRDDGEDAGVTGLPQPATNVKPMKRPNWREELKSSGMNDDKLLAKLREISKSAHLGMNVVTEEPYISAWQEYIEWVELDGGESIEFKEFLAWKDEGNTTQIYRKKAREVAMAQAEVEQAAALKAKKQRQALEEQEAREKKAKALEREKERASREKITVQTEEQSTESESLSQRLKGGRGKAVTNRSPSITTHPETITIDSSDDSDSLLDCLPLLSRSSTTKSGKLPSSSLSPRQSPAPRSSLLPIPEHTARKKRQNQSESSTASESATDKESSDSEARALEKNLKKRARIVRHHFGEESPEISSGEDRMILAQPRPKPKRRKKVVEDEAEDVLILRQNAAKNEQEYQKRIKDQEQRARLRGMPNPLLGDEILINPGHKKTERAVVIPSFLTANLKPHQIDGLRFMWKNIVMFDGGCILAHSMGLGKTFQVVAFIYVLLTEIHSGNKDIPGKLQAGRVLLLMPPIVLQNWADEFEKWIPPQHRNDVYVYKFAANNTNPQDRIRMLEKWHADGGVFLMGYTMFRELSIVTKNNSTRGEDTSKRFKHLLLDPGPSMIFADEGHTIKNKNAKLSVAAKEIKSTARVILTGYPLQNRLEEYWCMVDFVRPKFLDDIASFRAHYIRPISDGLHSDSTELEKKISSKKLQVLIGLINNFVMRKDQSILRASLPKKYEFVISCKLSTSQYYMYTQILPTFAGNGTRAVLGNGHLLLTICNHPAAFQASTKDISAKSASVSVKSSRAGIGSPSTASASMSGTITILEESDEEPGEKEKEIVEALSQNKDLAQESWFIDTRQKNYTDASHGFKVQILLSILSACRAINEKALVFSRSIPTLDFLEYITKQKGFKSLMLDGSTPIPDRQMMINDFNTNNDYDLFLISSGAGSQGVNLVSASRVIIFDVGWNPSHDEQAIARAFRYGQTRKVFVYRLHTFGTWEEKLYKTNLHKLGLSNRVVDKKNIFQSHSKTEMKAYFDPPPPPANNPLWVTDENVSALFDKVDTDDSVLRSVIELNKKEITNIVPQSELVREVDSDLTAADMVDIKNMIALEEKRIKWAEEHPGIPFPHQSYTQASGTSSVTKTPAIISQVRPPMTMSVMQPPASLSVPGPTMATFAPGPTMATFTPGPTIATFAHVQPHGGYHPHRPYSSRQTAPSGPQPISMTMMPQAASSSGSTAQSSSQRIAISMPTSTPAAGLSAQTTIQLMDGADYNTNNNYVVNASRNGLGIQMPIGMQQQQQPYQSYQQQKQQQQPYELQGHTPLAGHQPHRYNNSLTGVQQPASNKIASLLQEHAVGGLVGTNAGTAVARPQFPQSRQELVPESESEAGFFQSVIQKHHRSSQLDPRRVN</sequence>
<dbReference type="InterPro" id="IPR049730">
    <property type="entry name" value="SNF2/RAD54-like_C"/>
</dbReference>
<dbReference type="EMBL" id="JAAAIN010000640">
    <property type="protein sequence ID" value="KAG0312170.1"/>
    <property type="molecule type" value="Genomic_DNA"/>
</dbReference>
<dbReference type="Pfam" id="PF24580">
    <property type="entry name" value="DUF7607"/>
    <property type="match status" value="1"/>
</dbReference>
<feature type="compositionally biased region" description="Polar residues" evidence="9">
    <location>
        <begin position="878"/>
        <end position="888"/>
    </location>
</feature>
<reference evidence="13" key="1">
    <citation type="journal article" date="2020" name="Fungal Divers.">
        <title>Resolving the Mortierellaceae phylogeny through synthesis of multi-gene phylogenetics and phylogenomics.</title>
        <authorList>
            <person name="Vandepol N."/>
            <person name="Liber J."/>
            <person name="Desiro A."/>
            <person name="Na H."/>
            <person name="Kennedy M."/>
            <person name="Barry K."/>
            <person name="Grigoriev I.V."/>
            <person name="Miller A.N."/>
            <person name="O'Donnell K."/>
            <person name="Stajich J.E."/>
            <person name="Bonito G."/>
        </authorList>
    </citation>
    <scope>NUCLEOTIDE SEQUENCE</scope>
    <source>
        <strain evidence="13">NVP60</strain>
    </source>
</reference>
<evidence type="ECO:0000256" key="5">
    <source>
        <dbReference type="ARBA" id="ARBA00022806"/>
    </source>
</evidence>
<dbReference type="PROSITE" id="PS51192">
    <property type="entry name" value="HELICASE_ATP_BIND_1"/>
    <property type="match status" value="1"/>
</dbReference>
<dbReference type="InterPro" id="IPR038718">
    <property type="entry name" value="SNF2-like_sf"/>
</dbReference>
<keyword evidence="3" id="KW-0547">Nucleotide-binding</keyword>
<keyword evidence="4" id="KW-0378">Hydrolase</keyword>
<keyword evidence="8" id="KW-0539">Nucleus</keyword>
<name>A0A9P6R893_9FUNG</name>
<dbReference type="SMART" id="SM00490">
    <property type="entry name" value="HELICc"/>
    <property type="match status" value="1"/>
</dbReference>
<keyword evidence="5" id="KW-0347">Helicase</keyword>
<feature type="region of interest" description="Disordered" evidence="9">
    <location>
        <begin position="1033"/>
        <end position="1185"/>
    </location>
</feature>
<evidence type="ECO:0000256" key="6">
    <source>
        <dbReference type="ARBA" id="ARBA00022840"/>
    </source>
</evidence>
<dbReference type="Pfam" id="PF07647">
    <property type="entry name" value="SAM_2"/>
    <property type="match status" value="1"/>
</dbReference>